<feature type="transmembrane region" description="Helical" evidence="1">
    <location>
        <begin position="364"/>
        <end position="383"/>
    </location>
</feature>
<reference evidence="3" key="1">
    <citation type="journal article" date="2019" name="Int. J. Syst. Evol. Microbiol.">
        <title>The Global Catalogue of Microorganisms (GCM) 10K type strain sequencing project: providing services to taxonomists for standard genome sequencing and annotation.</title>
        <authorList>
            <consortium name="The Broad Institute Genomics Platform"/>
            <consortium name="The Broad Institute Genome Sequencing Center for Infectious Disease"/>
            <person name="Wu L."/>
            <person name="Ma J."/>
        </authorList>
    </citation>
    <scope>NUCLEOTIDE SEQUENCE [LARGE SCALE GENOMIC DNA]</scope>
    <source>
        <strain evidence="3">CECT 7398</strain>
    </source>
</reference>
<feature type="transmembrane region" description="Helical" evidence="1">
    <location>
        <begin position="23"/>
        <end position="49"/>
    </location>
</feature>
<feature type="transmembrane region" description="Helical" evidence="1">
    <location>
        <begin position="102"/>
        <end position="121"/>
    </location>
</feature>
<sequence>MTYNSDIDKIAKSRLSLFSFSEFYYFFFLVTFSVIIFSNLLPASWVVIVRPFSIVLGLMSVFSVSSRASIIFVIFLYSFLLIYSLLPLIFGGANLEYLVKNTWYIIYFLFLLGLANIMRSIDVNRLLYSLSRIFVAKLFVVALISFNMNFSGGLFSSIILDVMSLSVHKLFGAYRVLDVYLFLFPLAFVYVENKRWRTKVIIHSLLLFNVISSLTIGIIFAYIIIMLLKYSFLRVPLALLIFSLFSIYFNEFYDLYQNFLDEKSVSIDVKLNQVFFIFDNLTIFGQGLGKAISIQGRVDSTLENVYIYWLVVYGIVGSLFMIFIFVMVPLFICYRFRHYNGMTSLFYLHLSILLVSASNPFLESVVGIIPMMLILSFGISRLGRKSYNKININTA</sequence>
<feature type="transmembrane region" description="Helical" evidence="1">
    <location>
        <begin position="172"/>
        <end position="191"/>
    </location>
</feature>
<evidence type="ECO:0000313" key="3">
    <source>
        <dbReference type="Proteomes" id="UP001238540"/>
    </source>
</evidence>
<dbReference type="EMBL" id="JAUFQC010000001">
    <property type="protein sequence ID" value="MDN3608478.1"/>
    <property type="molecule type" value="Genomic_DNA"/>
</dbReference>
<feature type="transmembrane region" description="Helical" evidence="1">
    <location>
        <begin position="133"/>
        <end position="160"/>
    </location>
</feature>
<accession>A0ABT8BNK4</accession>
<dbReference type="Proteomes" id="UP001238540">
    <property type="component" value="Unassembled WGS sequence"/>
</dbReference>
<proteinExistence type="predicted"/>
<comment type="caution">
    <text evidence="2">The sequence shown here is derived from an EMBL/GenBank/DDBJ whole genome shotgun (WGS) entry which is preliminary data.</text>
</comment>
<evidence type="ECO:0000256" key="1">
    <source>
        <dbReference type="SAM" id="Phobius"/>
    </source>
</evidence>
<feature type="transmembrane region" description="Helical" evidence="1">
    <location>
        <begin position="231"/>
        <end position="253"/>
    </location>
</feature>
<protein>
    <recommendedName>
        <fullName evidence="4">O-antigen ligase domain-containing protein</fullName>
    </recommendedName>
</protein>
<dbReference type="RefSeq" id="WP_170883244.1">
    <property type="nucleotide sequence ID" value="NZ_JABEYA020000016.1"/>
</dbReference>
<evidence type="ECO:0000313" key="2">
    <source>
        <dbReference type="EMBL" id="MDN3608478.1"/>
    </source>
</evidence>
<feature type="transmembrane region" description="Helical" evidence="1">
    <location>
        <begin position="306"/>
        <end position="332"/>
    </location>
</feature>
<feature type="transmembrane region" description="Helical" evidence="1">
    <location>
        <begin position="200"/>
        <end position="225"/>
    </location>
</feature>
<keyword evidence="3" id="KW-1185">Reference proteome</keyword>
<keyword evidence="1" id="KW-0812">Transmembrane</keyword>
<keyword evidence="1" id="KW-0472">Membrane</keyword>
<feature type="transmembrane region" description="Helical" evidence="1">
    <location>
        <begin position="70"/>
        <end position="90"/>
    </location>
</feature>
<gene>
    <name evidence="2" type="ORF">QWZ16_01635</name>
</gene>
<evidence type="ECO:0008006" key="4">
    <source>
        <dbReference type="Google" id="ProtNLM"/>
    </source>
</evidence>
<name>A0ABT8BNK4_9VIBR</name>
<organism evidence="2 3">
    <name type="scientific">Vibrio ostreicida</name>
    <dbReference type="NCBI Taxonomy" id="526588"/>
    <lineage>
        <taxon>Bacteria</taxon>
        <taxon>Pseudomonadati</taxon>
        <taxon>Pseudomonadota</taxon>
        <taxon>Gammaproteobacteria</taxon>
        <taxon>Vibrionales</taxon>
        <taxon>Vibrionaceae</taxon>
        <taxon>Vibrio</taxon>
    </lineage>
</organism>
<keyword evidence="1" id="KW-1133">Transmembrane helix</keyword>